<dbReference type="InterPro" id="IPR002059">
    <property type="entry name" value="CSP_DNA-bd"/>
</dbReference>
<dbReference type="CDD" id="cd04458">
    <property type="entry name" value="CSP_CDS"/>
    <property type="match status" value="1"/>
</dbReference>
<protein>
    <submittedName>
        <fullName evidence="2">Cold-shock protein</fullName>
    </submittedName>
</protein>
<feature type="domain" description="CSD" evidence="1">
    <location>
        <begin position="1"/>
        <end position="45"/>
    </location>
</feature>
<dbReference type="Pfam" id="PF00313">
    <property type="entry name" value="CSD"/>
    <property type="match status" value="1"/>
</dbReference>
<evidence type="ECO:0000259" key="1">
    <source>
        <dbReference type="PROSITE" id="PS51857"/>
    </source>
</evidence>
<evidence type="ECO:0000313" key="3">
    <source>
        <dbReference type="Proteomes" id="UP001194539"/>
    </source>
</evidence>
<proteinExistence type="predicted"/>
<organism evidence="2 3">
    <name type="scientific">Bradyrhizobium diversitatis</name>
    <dbReference type="NCBI Taxonomy" id="2755406"/>
    <lineage>
        <taxon>Bacteria</taxon>
        <taxon>Pseudomonadati</taxon>
        <taxon>Pseudomonadota</taxon>
        <taxon>Alphaproteobacteria</taxon>
        <taxon>Hyphomicrobiales</taxon>
        <taxon>Nitrobacteraceae</taxon>
        <taxon>Bradyrhizobium</taxon>
    </lineage>
</organism>
<dbReference type="PROSITE" id="PS51857">
    <property type="entry name" value="CSD_2"/>
    <property type="match status" value="1"/>
</dbReference>
<dbReference type="SUPFAM" id="SSF50249">
    <property type="entry name" value="Nucleic acid-binding proteins"/>
    <property type="match status" value="1"/>
</dbReference>
<dbReference type="Proteomes" id="UP001194539">
    <property type="component" value="Unassembled WGS sequence"/>
</dbReference>
<name>A0ABS0P802_9BRAD</name>
<sequence length="45" mass="5090">MTIGIVKWFNPVKWYGFIRPDDGSGDVFVHIGGSKGRAHNFRVRA</sequence>
<evidence type="ECO:0000313" key="2">
    <source>
        <dbReference type="EMBL" id="MBH5389419.1"/>
    </source>
</evidence>
<gene>
    <name evidence="2" type="ORF">H1B27_24495</name>
</gene>
<keyword evidence="3" id="KW-1185">Reference proteome</keyword>
<reference evidence="2 3" key="1">
    <citation type="submission" date="2020-07" db="EMBL/GenBank/DDBJ databases">
        <title>Bradyrhizobium diversity isolated from nodules of indigenous legumes of Western Australia.</title>
        <authorList>
            <person name="Klepa M.S."/>
        </authorList>
    </citation>
    <scope>NUCLEOTIDE SEQUENCE [LARGE SCALE GENOMIC DNA]</scope>
    <source>
        <strain evidence="2 3">CNPSo 4019</strain>
    </source>
</reference>
<accession>A0ABS0P802</accession>
<dbReference type="InterPro" id="IPR012340">
    <property type="entry name" value="NA-bd_OB-fold"/>
</dbReference>
<dbReference type="Gene3D" id="2.40.50.140">
    <property type="entry name" value="Nucleic acid-binding proteins"/>
    <property type="match status" value="1"/>
</dbReference>
<dbReference type="EMBL" id="JACEGD010000022">
    <property type="protein sequence ID" value="MBH5389419.1"/>
    <property type="molecule type" value="Genomic_DNA"/>
</dbReference>
<comment type="caution">
    <text evidence="2">The sequence shown here is derived from an EMBL/GenBank/DDBJ whole genome shotgun (WGS) entry which is preliminary data.</text>
</comment>